<evidence type="ECO:0000256" key="10">
    <source>
        <dbReference type="PROSITE-ProRule" id="PRU01360"/>
    </source>
</evidence>
<dbReference type="SUPFAM" id="SSF56935">
    <property type="entry name" value="Porins"/>
    <property type="match status" value="1"/>
</dbReference>
<dbReference type="InterPro" id="IPR012910">
    <property type="entry name" value="Plug_dom"/>
</dbReference>
<protein>
    <submittedName>
        <fullName evidence="15">SusC/RagA family TonB-linked outer membrane protein</fullName>
    </submittedName>
</protein>
<dbReference type="RefSeq" id="WP_108903234.1">
    <property type="nucleotide sequence ID" value="NZ_CP029187.1"/>
</dbReference>
<dbReference type="InterPro" id="IPR000531">
    <property type="entry name" value="Beta-barrel_TonB"/>
</dbReference>
<feature type="chain" id="PRO_5015701449" evidence="12">
    <location>
        <begin position="22"/>
        <end position="986"/>
    </location>
</feature>
<keyword evidence="8" id="KW-0675">Receptor</keyword>
<dbReference type="GO" id="GO:0009279">
    <property type="term" value="C:cell outer membrane"/>
    <property type="evidence" value="ECO:0007669"/>
    <property type="project" value="UniProtKB-SubCell"/>
</dbReference>
<feature type="signal peptide" evidence="12">
    <location>
        <begin position="1"/>
        <end position="21"/>
    </location>
</feature>
<evidence type="ECO:0000256" key="12">
    <source>
        <dbReference type="SAM" id="SignalP"/>
    </source>
</evidence>
<organism evidence="15 16">
    <name type="scientific">Flavobacterium pallidum</name>
    <dbReference type="NCBI Taxonomy" id="2172098"/>
    <lineage>
        <taxon>Bacteria</taxon>
        <taxon>Pseudomonadati</taxon>
        <taxon>Bacteroidota</taxon>
        <taxon>Flavobacteriia</taxon>
        <taxon>Flavobacteriales</taxon>
        <taxon>Flavobacteriaceae</taxon>
        <taxon>Flavobacterium</taxon>
    </lineage>
</organism>
<evidence type="ECO:0000256" key="2">
    <source>
        <dbReference type="ARBA" id="ARBA00022448"/>
    </source>
</evidence>
<keyword evidence="5 12" id="KW-0732">Signal</keyword>
<comment type="subcellular location">
    <subcellularLocation>
        <location evidence="1 10">Cell outer membrane</location>
        <topology evidence="1 10">Multi-pass membrane protein</topology>
    </subcellularLocation>
</comment>
<evidence type="ECO:0000313" key="16">
    <source>
        <dbReference type="Proteomes" id="UP000244937"/>
    </source>
</evidence>
<sequence length="986" mass="108718">MKTIYTKLLILVLLLPLSAFAQGTLNGKVTDQSSGQPLPGVSVIIQGTQNGTSTDMDGNFSLSNVKRGDKVVFTFIGYKEVVQNYDGQKSVSVVMEEQSNELQEVVVQVGYGSVKKKDATGSLTTVSSRDFNKGTNVTAENLLNGRVAGLTINTSGAAGSGSQIRIRGGSSLNASNDPLIVIDGLPISNSTVGGSTSILASINPSDIDSFTILKDASATAIYGSRASNGVIIITTKKGGKSLAVDYNFQYGSGRAVNKVDVLSAAEFRKAITDNRPADVPLLGTANTDWQDEIYRNTDFVDHNITVKGSLFKKIPTRLSIGNTYQEGLRLTNDFNRTTASVSMNPSLFNDHLKINLNANYAREKNRFADGVEGNAIYFDPTQPVYDAASPFDGFFEYTKDGFNDRPDDKSSRNPVALLLQRSNVSKVNRFYGNVEFDYKFHFLPELRAVLNLGFDQAAGEGRNSLPSSSAAGNVYFDATAGHDVSHGSYSEYTSDRKNKLLDAYLVYRKDYTNMNFDVTGGYSYQKFESEDYNSSDLRDNNTQTNSEVTTNPDIVLIGFFARSNISFNNKYLFTLSYRRDGSSRFGDDYKWGNFPGAAFAWKIKEESFLRDSKVFSDLKLRLGYGVTGQQDIAAAYSYLDIYRLSQPTSQYTFGTTPTIIGMAQFKNSIIKWEETTTYNAGLDYGFANNRIRGAVDVFYKESKDLLSYVRVPDGTNLGNAGFQNIGDFTTKGIEFSISTDIVKTDNTLWNVNFNATHYERKITRLLGGENIQIGGISGGTGNTVQIYSEGFNPSSFYVYKQLYDADNNPIQGAVADINGDNIINDNDRYIYKNADPKVIFGFASAFNYKNLDFSFNLRANIGGRIFNNINSNNAQFQRLRGDSASALTNIPSSTYDSNFVLEDKQTTLLSDYYIENASFLKMDNVTLGYTFPKWLDGKASLRIYSGVQNVFTLTKYSGLDPEITGGIDNTIYPRPRTILVGANVKF</sequence>
<evidence type="ECO:0000256" key="3">
    <source>
        <dbReference type="ARBA" id="ARBA00022452"/>
    </source>
</evidence>
<dbReference type="Proteomes" id="UP000244937">
    <property type="component" value="Chromosome"/>
</dbReference>
<dbReference type="InterPro" id="IPR023997">
    <property type="entry name" value="TonB-dep_OMP_SusC/RagA_CS"/>
</dbReference>
<dbReference type="AlphaFoldDB" id="A0A2S1SGA6"/>
<dbReference type="GO" id="GO:0015344">
    <property type="term" value="F:siderophore uptake transmembrane transporter activity"/>
    <property type="evidence" value="ECO:0007669"/>
    <property type="project" value="TreeGrafter"/>
</dbReference>
<keyword evidence="3 10" id="KW-1134">Transmembrane beta strand</keyword>
<dbReference type="InterPro" id="IPR023996">
    <property type="entry name" value="TonB-dep_OMP_SusC/RagA"/>
</dbReference>
<dbReference type="Pfam" id="PF07715">
    <property type="entry name" value="Plug"/>
    <property type="match status" value="1"/>
</dbReference>
<dbReference type="KEGG" id="fpal:HYN49_05765"/>
<evidence type="ECO:0000313" key="15">
    <source>
        <dbReference type="EMBL" id="AWI25444.1"/>
    </source>
</evidence>
<evidence type="ECO:0000256" key="4">
    <source>
        <dbReference type="ARBA" id="ARBA00022692"/>
    </source>
</evidence>
<dbReference type="Pfam" id="PF13715">
    <property type="entry name" value="CarbopepD_reg_2"/>
    <property type="match status" value="1"/>
</dbReference>
<feature type="domain" description="TonB-dependent receptor plug" evidence="14">
    <location>
        <begin position="115"/>
        <end position="230"/>
    </location>
</feature>
<dbReference type="InterPro" id="IPR037066">
    <property type="entry name" value="Plug_dom_sf"/>
</dbReference>
<dbReference type="InterPro" id="IPR036942">
    <property type="entry name" value="Beta-barrel_TonB_sf"/>
</dbReference>
<dbReference type="Gene3D" id="2.60.40.1120">
    <property type="entry name" value="Carboxypeptidase-like, regulatory domain"/>
    <property type="match status" value="1"/>
</dbReference>
<proteinExistence type="inferred from homology"/>
<keyword evidence="9 10" id="KW-0998">Cell outer membrane</keyword>
<dbReference type="PANTHER" id="PTHR30069">
    <property type="entry name" value="TONB-DEPENDENT OUTER MEMBRANE RECEPTOR"/>
    <property type="match status" value="1"/>
</dbReference>
<dbReference type="Pfam" id="PF00593">
    <property type="entry name" value="TonB_dep_Rec_b-barrel"/>
    <property type="match status" value="1"/>
</dbReference>
<dbReference type="Gene3D" id="2.170.130.10">
    <property type="entry name" value="TonB-dependent receptor, plug domain"/>
    <property type="match status" value="1"/>
</dbReference>
<evidence type="ECO:0000256" key="9">
    <source>
        <dbReference type="ARBA" id="ARBA00023237"/>
    </source>
</evidence>
<keyword evidence="4 10" id="KW-0812">Transmembrane</keyword>
<dbReference type="InterPro" id="IPR008969">
    <property type="entry name" value="CarboxyPept-like_regulatory"/>
</dbReference>
<evidence type="ECO:0000259" key="13">
    <source>
        <dbReference type="Pfam" id="PF00593"/>
    </source>
</evidence>
<evidence type="ECO:0000256" key="5">
    <source>
        <dbReference type="ARBA" id="ARBA00022729"/>
    </source>
</evidence>
<dbReference type="NCBIfam" id="TIGR04056">
    <property type="entry name" value="OMP_RagA_SusC"/>
    <property type="match status" value="1"/>
</dbReference>
<dbReference type="Gene3D" id="2.40.170.20">
    <property type="entry name" value="TonB-dependent receptor, beta-barrel domain"/>
    <property type="match status" value="1"/>
</dbReference>
<evidence type="ECO:0000259" key="14">
    <source>
        <dbReference type="Pfam" id="PF07715"/>
    </source>
</evidence>
<gene>
    <name evidence="15" type="ORF">HYN49_05765</name>
</gene>
<keyword evidence="16" id="KW-1185">Reference proteome</keyword>
<dbReference type="SUPFAM" id="SSF49464">
    <property type="entry name" value="Carboxypeptidase regulatory domain-like"/>
    <property type="match status" value="1"/>
</dbReference>
<dbReference type="PANTHER" id="PTHR30069:SF29">
    <property type="entry name" value="HEMOGLOBIN AND HEMOGLOBIN-HAPTOGLOBIN-BINDING PROTEIN 1-RELATED"/>
    <property type="match status" value="1"/>
</dbReference>
<dbReference type="OrthoDB" id="9768177at2"/>
<keyword evidence="2 10" id="KW-0813">Transport</keyword>
<dbReference type="InterPro" id="IPR039426">
    <property type="entry name" value="TonB-dep_rcpt-like"/>
</dbReference>
<evidence type="ECO:0000256" key="6">
    <source>
        <dbReference type="ARBA" id="ARBA00023077"/>
    </source>
</evidence>
<dbReference type="GO" id="GO:0044718">
    <property type="term" value="P:siderophore transmembrane transport"/>
    <property type="evidence" value="ECO:0007669"/>
    <property type="project" value="TreeGrafter"/>
</dbReference>
<keyword evidence="6 11" id="KW-0798">TonB box</keyword>
<evidence type="ECO:0000256" key="7">
    <source>
        <dbReference type="ARBA" id="ARBA00023136"/>
    </source>
</evidence>
<dbReference type="PROSITE" id="PS52016">
    <property type="entry name" value="TONB_DEPENDENT_REC_3"/>
    <property type="match status" value="1"/>
</dbReference>
<accession>A0A2S1SGA6</accession>
<evidence type="ECO:0000256" key="8">
    <source>
        <dbReference type="ARBA" id="ARBA00023170"/>
    </source>
</evidence>
<keyword evidence="7 10" id="KW-0472">Membrane</keyword>
<reference evidence="15 16" key="1">
    <citation type="submission" date="2018-05" db="EMBL/GenBank/DDBJ databases">
        <title>Genome sequencing of Flavobacterium sp. HYN0049.</title>
        <authorList>
            <person name="Yi H."/>
            <person name="Baek C."/>
        </authorList>
    </citation>
    <scope>NUCLEOTIDE SEQUENCE [LARGE SCALE GENOMIC DNA]</scope>
    <source>
        <strain evidence="15 16">HYN0049</strain>
    </source>
</reference>
<dbReference type="NCBIfam" id="TIGR04057">
    <property type="entry name" value="SusC_RagA_signa"/>
    <property type="match status" value="1"/>
</dbReference>
<name>A0A2S1SGA6_9FLAO</name>
<evidence type="ECO:0000256" key="1">
    <source>
        <dbReference type="ARBA" id="ARBA00004571"/>
    </source>
</evidence>
<comment type="similarity">
    <text evidence="10 11">Belongs to the TonB-dependent receptor family.</text>
</comment>
<dbReference type="EMBL" id="CP029187">
    <property type="protein sequence ID" value="AWI25444.1"/>
    <property type="molecule type" value="Genomic_DNA"/>
</dbReference>
<evidence type="ECO:0000256" key="11">
    <source>
        <dbReference type="RuleBase" id="RU003357"/>
    </source>
</evidence>
<feature type="domain" description="TonB-dependent receptor-like beta-barrel" evidence="13">
    <location>
        <begin position="385"/>
        <end position="949"/>
    </location>
</feature>